<name>A0A0P7YVE9_9CYAN</name>
<accession>A0A0P7YVE9</accession>
<dbReference type="AlphaFoldDB" id="A0A0P7YVE9"/>
<comment type="caution">
    <text evidence="1">The sequence shown here is derived from an EMBL/GenBank/DDBJ whole genome shotgun (WGS) entry which is preliminary data.</text>
</comment>
<gene>
    <name evidence="1" type="ORF">HLUCCA11_13885</name>
</gene>
<evidence type="ECO:0000313" key="2">
    <source>
        <dbReference type="Proteomes" id="UP000050465"/>
    </source>
</evidence>
<evidence type="ECO:0000313" key="1">
    <source>
        <dbReference type="EMBL" id="KPQ34599.1"/>
    </source>
</evidence>
<organism evidence="1 2">
    <name type="scientific">Phormidesmis priestleyi Ana</name>
    <dbReference type="NCBI Taxonomy" id="1666911"/>
    <lineage>
        <taxon>Bacteria</taxon>
        <taxon>Bacillati</taxon>
        <taxon>Cyanobacteriota</taxon>
        <taxon>Cyanophyceae</taxon>
        <taxon>Leptolyngbyales</taxon>
        <taxon>Leptolyngbyaceae</taxon>
        <taxon>Phormidesmis</taxon>
    </lineage>
</organism>
<reference evidence="1 2" key="1">
    <citation type="submission" date="2015-09" db="EMBL/GenBank/DDBJ databases">
        <title>Identification and resolution of microdiversity through metagenomic sequencing of parallel consortia.</title>
        <authorList>
            <person name="Nelson W.C."/>
            <person name="Romine M.F."/>
            <person name="Lindemann S.R."/>
        </authorList>
    </citation>
    <scope>NUCLEOTIDE SEQUENCE [LARGE SCALE GENOMIC DNA]</scope>
    <source>
        <strain evidence="1">Ana</strain>
    </source>
</reference>
<dbReference type="EMBL" id="LJZR01000018">
    <property type="protein sequence ID" value="KPQ34599.1"/>
    <property type="molecule type" value="Genomic_DNA"/>
</dbReference>
<dbReference type="Proteomes" id="UP000050465">
    <property type="component" value="Unassembled WGS sequence"/>
</dbReference>
<proteinExistence type="predicted"/>
<protein>
    <submittedName>
        <fullName evidence="1">Uncharacterized protein</fullName>
    </submittedName>
</protein>
<sequence length="106" mass="11745">MNKSKLMGIGAFIGLGAAALLSFEYHRYTGWTDERVDPYTIRAVCKTTTYVGMFGKIVLDEGPQLPAAECKEAINIFLTTTPSEGCSVDKTALTARCEEPYKYPFY</sequence>